<dbReference type="InterPro" id="IPR056592">
    <property type="entry name" value="Beta-prop_At3g26010-like"/>
</dbReference>
<evidence type="ECO:0000313" key="2">
    <source>
        <dbReference type="EMBL" id="KAK1264541.1"/>
    </source>
</evidence>
<dbReference type="PANTHER" id="PTHR35546">
    <property type="entry name" value="F-BOX PROTEIN INTERACTION DOMAIN PROTEIN-RELATED"/>
    <property type="match status" value="1"/>
</dbReference>
<feature type="domain" description="F-box protein At3g26010-like beta-propeller" evidence="1">
    <location>
        <begin position="61"/>
        <end position="277"/>
    </location>
</feature>
<dbReference type="PANTHER" id="PTHR35546:SF130">
    <property type="entry name" value="EXPRESSED PROTEIN"/>
    <property type="match status" value="1"/>
</dbReference>
<gene>
    <name evidence="2" type="ORF">QJS04_geneDACA010517</name>
</gene>
<reference evidence="2" key="2">
    <citation type="submission" date="2023-06" db="EMBL/GenBank/DDBJ databases">
        <authorList>
            <person name="Ma L."/>
            <person name="Liu K.-W."/>
            <person name="Li Z."/>
            <person name="Hsiao Y.-Y."/>
            <person name="Qi Y."/>
            <person name="Fu T."/>
            <person name="Tang G."/>
            <person name="Zhang D."/>
            <person name="Sun W.-H."/>
            <person name="Liu D.-K."/>
            <person name="Li Y."/>
            <person name="Chen G.-Z."/>
            <person name="Liu X.-D."/>
            <person name="Liao X.-Y."/>
            <person name="Jiang Y.-T."/>
            <person name="Yu X."/>
            <person name="Hao Y."/>
            <person name="Huang J."/>
            <person name="Zhao X.-W."/>
            <person name="Ke S."/>
            <person name="Chen Y.-Y."/>
            <person name="Wu W.-L."/>
            <person name="Hsu J.-L."/>
            <person name="Lin Y.-F."/>
            <person name="Huang M.-D."/>
            <person name="Li C.-Y."/>
            <person name="Huang L."/>
            <person name="Wang Z.-W."/>
            <person name="Zhao X."/>
            <person name="Zhong W.-Y."/>
            <person name="Peng D.-H."/>
            <person name="Ahmad S."/>
            <person name="Lan S."/>
            <person name="Zhang J.-S."/>
            <person name="Tsai W.-C."/>
            <person name="Van De Peer Y."/>
            <person name="Liu Z.-J."/>
        </authorList>
    </citation>
    <scope>NUCLEOTIDE SEQUENCE</scope>
    <source>
        <strain evidence="2">SCP</strain>
        <tissue evidence="2">Leaves</tissue>
    </source>
</reference>
<keyword evidence="3" id="KW-1185">Reference proteome</keyword>
<dbReference type="Proteomes" id="UP001179952">
    <property type="component" value="Unassembled WGS sequence"/>
</dbReference>
<sequence length="326" mass="37676">MSNTWRRNVSKIILKKPPELMSSGLLYEYKAPKVSVTRYALLPTSNHGDEAITMNVNNLSTMEIYNCSHGLILCSNHYWSEKYRIINPLTTRKTSLPRSPHPSIDSFCATLIVDPDDLSYRVVLLITKYNYALVGIDVFSSKTGRWEESELTIVEGLFYFLIYKDEQAYFLKGALHVLVRKNDQGVLFIYDMGEKTARVIELPCEVSCYQCLGVSQGRLHLAAHDFVGGDEYQHLIWVLEEEDQWVLKHRLGPLGPLDHHLLAFHPDLDVIFFYRTRTKKDVHKILMYDLTNMEIKDVCTFHHRFNVRVNCIPISPTLVNPRKLVV</sequence>
<dbReference type="EMBL" id="JAUJYN010000008">
    <property type="protein sequence ID" value="KAK1264541.1"/>
    <property type="molecule type" value="Genomic_DNA"/>
</dbReference>
<name>A0AAV9AK79_ACOGR</name>
<reference evidence="2" key="1">
    <citation type="journal article" date="2023" name="Nat. Commun.">
        <title>Diploid and tetraploid genomes of Acorus and the evolution of monocots.</title>
        <authorList>
            <person name="Ma L."/>
            <person name="Liu K.W."/>
            <person name="Li Z."/>
            <person name="Hsiao Y.Y."/>
            <person name="Qi Y."/>
            <person name="Fu T."/>
            <person name="Tang G.D."/>
            <person name="Zhang D."/>
            <person name="Sun W.H."/>
            <person name="Liu D.K."/>
            <person name="Li Y."/>
            <person name="Chen G.Z."/>
            <person name="Liu X.D."/>
            <person name="Liao X.Y."/>
            <person name="Jiang Y.T."/>
            <person name="Yu X."/>
            <person name="Hao Y."/>
            <person name="Huang J."/>
            <person name="Zhao X.W."/>
            <person name="Ke S."/>
            <person name="Chen Y.Y."/>
            <person name="Wu W.L."/>
            <person name="Hsu J.L."/>
            <person name="Lin Y.F."/>
            <person name="Huang M.D."/>
            <person name="Li C.Y."/>
            <person name="Huang L."/>
            <person name="Wang Z.W."/>
            <person name="Zhao X."/>
            <person name="Zhong W.Y."/>
            <person name="Peng D.H."/>
            <person name="Ahmad S."/>
            <person name="Lan S."/>
            <person name="Zhang J.S."/>
            <person name="Tsai W.C."/>
            <person name="Van de Peer Y."/>
            <person name="Liu Z.J."/>
        </authorList>
    </citation>
    <scope>NUCLEOTIDE SEQUENCE</scope>
    <source>
        <strain evidence="2">SCP</strain>
    </source>
</reference>
<evidence type="ECO:0000259" key="1">
    <source>
        <dbReference type="Pfam" id="PF24750"/>
    </source>
</evidence>
<protein>
    <recommendedName>
        <fullName evidence="1">F-box protein At3g26010-like beta-propeller domain-containing protein</fullName>
    </recommendedName>
</protein>
<comment type="caution">
    <text evidence="2">The sequence shown here is derived from an EMBL/GenBank/DDBJ whole genome shotgun (WGS) entry which is preliminary data.</text>
</comment>
<organism evidence="2 3">
    <name type="scientific">Acorus gramineus</name>
    <name type="common">Dwarf sweet flag</name>
    <dbReference type="NCBI Taxonomy" id="55184"/>
    <lineage>
        <taxon>Eukaryota</taxon>
        <taxon>Viridiplantae</taxon>
        <taxon>Streptophyta</taxon>
        <taxon>Embryophyta</taxon>
        <taxon>Tracheophyta</taxon>
        <taxon>Spermatophyta</taxon>
        <taxon>Magnoliopsida</taxon>
        <taxon>Liliopsida</taxon>
        <taxon>Acoraceae</taxon>
        <taxon>Acorus</taxon>
    </lineage>
</organism>
<dbReference type="AlphaFoldDB" id="A0AAV9AK79"/>
<accession>A0AAV9AK79</accession>
<proteinExistence type="predicted"/>
<dbReference type="InterPro" id="IPR055290">
    <property type="entry name" value="At3g26010-like"/>
</dbReference>
<dbReference type="Pfam" id="PF24750">
    <property type="entry name" value="b-prop_At3g26010-like"/>
    <property type="match status" value="1"/>
</dbReference>
<evidence type="ECO:0000313" key="3">
    <source>
        <dbReference type="Proteomes" id="UP001179952"/>
    </source>
</evidence>